<dbReference type="EMBL" id="JBJQND010000010">
    <property type="protein sequence ID" value="KAL3864801.1"/>
    <property type="molecule type" value="Genomic_DNA"/>
</dbReference>
<sequence length="165" mass="18240">LPTRHSRRCTTIVNAHSAHVFNPAPAETTIQRTFPEVRFTSNMAAVLETPFSAANIITSIDSMQRSITDLTTSITTIMVRQQVSLEFSLNDSTHVSTSQASQPMTSLDQLMHSHGVSPEILPAIDVVSESQRKQILEGKHVNLATLLLPHFKLDISNPDDKPTKR</sequence>
<organism evidence="1 2">
    <name type="scientific">Sinanodonta woodiana</name>
    <name type="common">Chinese pond mussel</name>
    <name type="synonym">Anodonta woodiana</name>
    <dbReference type="NCBI Taxonomy" id="1069815"/>
    <lineage>
        <taxon>Eukaryota</taxon>
        <taxon>Metazoa</taxon>
        <taxon>Spiralia</taxon>
        <taxon>Lophotrochozoa</taxon>
        <taxon>Mollusca</taxon>
        <taxon>Bivalvia</taxon>
        <taxon>Autobranchia</taxon>
        <taxon>Heteroconchia</taxon>
        <taxon>Palaeoheterodonta</taxon>
        <taxon>Unionida</taxon>
        <taxon>Unionoidea</taxon>
        <taxon>Unionidae</taxon>
        <taxon>Unioninae</taxon>
        <taxon>Sinanodonta</taxon>
    </lineage>
</organism>
<dbReference type="AlphaFoldDB" id="A0ABD3VT70"/>
<name>A0ABD3VT70_SINWO</name>
<evidence type="ECO:0000313" key="1">
    <source>
        <dbReference type="EMBL" id="KAL3864801.1"/>
    </source>
</evidence>
<proteinExistence type="predicted"/>
<reference evidence="1 2" key="1">
    <citation type="submission" date="2024-11" db="EMBL/GenBank/DDBJ databases">
        <title>Chromosome-level genome assembly of the freshwater bivalve Anodonta woodiana.</title>
        <authorList>
            <person name="Chen X."/>
        </authorList>
    </citation>
    <scope>NUCLEOTIDE SEQUENCE [LARGE SCALE GENOMIC DNA]</scope>
    <source>
        <strain evidence="1">MN2024</strain>
        <tissue evidence="1">Gills</tissue>
    </source>
</reference>
<feature type="non-terminal residue" evidence="1">
    <location>
        <position position="1"/>
    </location>
</feature>
<feature type="non-terminal residue" evidence="1">
    <location>
        <position position="165"/>
    </location>
</feature>
<evidence type="ECO:0000313" key="2">
    <source>
        <dbReference type="Proteomes" id="UP001634394"/>
    </source>
</evidence>
<accession>A0ABD3VT70</accession>
<dbReference type="Proteomes" id="UP001634394">
    <property type="component" value="Unassembled WGS sequence"/>
</dbReference>
<comment type="caution">
    <text evidence="1">The sequence shown here is derived from an EMBL/GenBank/DDBJ whole genome shotgun (WGS) entry which is preliminary data.</text>
</comment>
<protein>
    <submittedName>
        <fullName evidence="1">Uncharacterized protein</fullName>
    </submittedName>
</protein>
<keyword evidence="2" id="KW-1185">Reference proteome</keyword>
<gene>
    <name evidence="1" type="ORF">ACJMK2_006455</name>
</gene>